<dbReference type="EnsemblMetazoa" id="Aqu2.1.32732_001">
    <property type="protein sequence ID" value="Aqu2.1.32732_001"/>
    <property type="gene ID" value="Aqu2.1.32732"/>
</dbReference>
<organism evidence="6">
    <name type="scientific">Amphimedon queenslandica</name>
    <name type="common">Sponge</name>
    <dbReference type="NCBI Taxonomy" id="400682"/>
    <lineage>
        <taxon>Eukaryota</taxon>
        <taxon>Metazoa</taxon>
        <taxon>Porifera</taxon>
        <taxon>Demospongiae</taxon>
        <taxon>Heteroscleromorpha</taxon>
        <taxon>Haplosclerida</taxon>
        <taxon>Niphatidae</taxon>
        <taxon>Amphimedon</taxon>
    </lineage>
</organism>
<dbReference type="SUPFAM" id="SSF57889">
    <property type="entry name" value="Cysteine-rich domain"/>
    <property type="match status" value="1"/>
</dbReference>
<evidence type="ECO:0000256" key="3">
    <source>
        <dbReference type="SAM" id="MobiDB-lite"/>
    </source>
</evidence>
<name>A0A1X7UZF3_AMPQE</name>
<protein>
    <recommendedName>
        <fullName evidence="5">Phorbol-ester/DAG-type domain-containing protein</fullName>
    </recommendedName>
</protein>
<dbReference type="PROSITE" id="PS50081">
    <property type="entry name" value="ZF_DAG_PE_2"/>
    <property type="match status" value="1"/>
</dbReference>
<feature type="compositionally biased region" description="Polar residues" evidence="3">
    <location>
        <begin position="518"/>
        <end position="527"/>
    </location>
</feature>
<feature type="region of interest" description="Disordered" evidence="3">
    <location>
        <begin position="441"/>
        <end position="483"/>
    </location>
</feature>
<dbReference type="GO" id="GO:0046872">
    <property type="term" value="F:metal ion binding"/>
    <property type="evidence" value="ECO:0007669"/>
    <property type="project" value="UniProtKB-KW"/>
</dbReference>
<dbReference type="CDD" id="cd20831">
    <property type="entry name" value="C1_dGM13116p-like"/>
    <property type="match status" value="1"/>
</dbReference>
<dbReference type="OrthoDB" id="5800673at2759"/>
<dbReference type="InterPro" id="IPR002219">
    <property type="entry name" value="PKC_DAG/PE"/>
</dbReference>
<accession>A0A1X7UZF3</accession>
<dbReference type="InterPro" id="IPR039934">
    <property type="entry name" value="C2CD2/C2CD2L"/>
</dbReference>
<dbReference type="PANTHER" id="PTHR21119">
    <property type="entry name" value="C2 DOMAIN-CONTAINING PROTEIN"/>
    <property type="match status" value="1"/>
</dbReference>
<keyword evidence="1" id="KW-0479">Metal-binding</keyword>
<gene>
    <name evidence="6" type="primary">109581704</name>
</gene>
<dbReference type="InterPro" id="IPR046349">
    <property type="entry name" value="C1-like_sf"/>
</dbReference>
<keyword evidence="4" id="KW-0732">Signal</keyword>
<feature type="domain" description="Phorbol-ester/DAG-type" evidence="5">
    <location>
        <begin position="629"/>
        <end position="680"/>
    </location>
</feature>
<feature type="region of interest" description="Disordered" evidence="3">
    <location>
        <begin position="365"/>
        <end position="414"/>
    </location>
</feature>
<feature type="chain" id="PRO_5010853854" description="Phorbol-ester/DAG-type domain-containing protein" evidence="4">
    <location>
        <begin position="20"/>
        <end position="702"/>
    </location>
</feature>
<reference evidence="7" key="1">
    <citation type="journal article" date="2010" name="Nature">
        <title>The Amphimedon queenslandica genome and the evolution of animal complexity.</title>
        <authorList>
            <person name="Srivastava M."/>
            <person name="Simakov O."/>
            <person name="Chapman J."/>
            <person name="Fahey B."/>
            <person name="Gauthier M.E."/>
            <person name="Mitros T."/>
            <person name="Richards G.S."/>
            <person name="Conaco C."/>
            <person name="Dacre M."/>
            <person name="Hellsten U."/>
            <person name="Larroux C."/>
            <person name="Putnam N.H."/>
            <person name="Stanke M."/>
            <person name="Adamska M."/>
            <person name="Darling A."/>
            <person name="Degnan S.M."/>
            <person name="Oakley T.H."/>
            <person name="Plachetzki D.C."/>
            <person name="Zhai Y."/>
            <person name="Adamski M."/>
            <person name="Calcino A."/>
            <person name="Cummins S.F."/>
            <person name="Goodstein D.M."/>
            <person name="Harris C."/>
            <person name="Jackson D.J."/>
            <person name="Leys S.P."/>
            <person name="Shu S."/>
            <person name="Woodcroft B.J."/>
            <person name="Vervoort M."/>
            <person name="Kosik K.S."/>
            <person name="Manning G."/>
            <person name="Degnan B.M."/>
            <person name="Rokhsar D.S."/>
        </authorList>
    </citation>
    <scope>NUCLEOTIDE SEQUENCE [LARGE SCALE GENOMIC DNA]</scope>
</reference>
<feature type="compositionally biased region" description="Acidic residues" evidence="3">
    <location>
        <begin position="238"/>
        <end position="258"/>
    </location>
</feature>
<dbReference type="EnsemblMetazoa" id="XM_019996033.1">
    <property type="protein sequence ID" value="XP_019851592.1"/>
    <property type="gene ID" value="LOC109581704"/>
</dbReference>
<dbReference type="Pfam" id="PF00130">
    <property type="entry name" value="C1_1"/>
    <property type="match status" value="1"/>
</dbReference>
<dbReference type="Proteomes" id="UP000007879">
    <property type="component" value="Unassembled WGS sequence"/>
</dbReference>
<feature type="compositionally biased region" description="Low complexity" evidence="3">
    <location>
        <begin position="497"/>
        <end position="507"/>
    </location>
</feature>
<evidence type="ECO:0000256" key="1">
    <source>
        <dbReference type="ARBA" id="ARBA00022723"/>
    </source>
</evidence>
<feature type="compositionally biased region" description="Polar residues" evidence="3">
    <location>
        <begin position="469"/>
        <end position="483"/>
    </location>
</feature>
<dbReference type="PANTHER" id="PTHR21119:SF5">
    <property type="entry name" value="C2 DOMAIN-CONTAINING PROTEIN"/>
    <property type="match status" value="1"/>
</dbReference>
<dbReference type="PROSITE" id="PS00479">
    <property type="entry name" value="ZF_DAG_PE_1"/>
    <property type="match status" value="1"/>
</dbReference>
<dbReference type="InParanoid" id="A0A1X7UZF3"/>
<proteinExistence type="predicted"/>
<feature type="region of interest" description="Disordered" evidence="3">
    <location>
        <begin position="235"/>
        <end position="279"/>
    </location>
</feature>
<feature type="compositionally biased region" description="Polar residues" evidence="3">
    <location>
        <begin position="568"/>
        <end position="578"/>
    </location>
</feature>
<sequence length="702" mass="79271">MDLFVFSLLFTTFCLLVAALYLSQYIQSKWRRRNSPEINKELFLQWINDHWYRLPSDQEILSLINEQAKEVNPVKGGEQWSGLFIEGLLAGTELPSFQIKDILTYEEDKLHCQVLIEWPDCLPGLEVSVDLNSEKIVCHLQVDWLILEGDLMIVPVSEDGALLSWKQTGPPSSAMSCLVVSPEKWKANVDIMKPVLVEEDRETEASENLSSSVTEGVLSLLESFELKDVRLPLHTGEKEEEEKEEIGLVEEGEETLTEEEMKVEAEEKEEEEDKESAAKEGMVYDEGEIEKKTINEEEMFGIYNENDENKTNKGKTSSLNMAMVISHSVISTDPIFTAQKTTPTTNTTAPVTMTTLTTNEPLTTPQVICSSESPPVTKQKTPPKSPPKTPPIIKTPPTERKAPLSISVPEATPIETEALPTSTALGNGSVHAKPYHWLGELPVISEPKEEEEEEEKEEEEEEERIKSSIPINRTESPSTWRRSDSYENFQVTDLMPQISQSPMSPSPLLHSATPPLTRPSTQRLYQTTPPPRPHSAQRNYPSLLKVAQSEEDLLSESDDQKRKKRRQMTLSVRSYDTDTPVSTGHLPSMLVYEVEEGTQRRHIVALNTFHATKLRKQLPSYTKLHIYNDHTFTATHIKGKQLCGVCSDKVTGLFGKQCYICRDCSLIVHKECHFKVEAPCPKSKVSKMCLIDPDRLSSISQY</sequence>
<keyword evidence="7" id="KW-1185">Reference proteome</keyword>
<feature type="region of interest" description="Disordered" evidence="3">
    <location>
        <begin position="497"/>
        <end position="578"/>
    </location>
</feature>
<dbReference type="AlphaFoldDB" id="A0A1X7UZF3"/>
<evidence type="ECO:0000256" key="4">
    <source>
        <dbReference type="SAM" id="SignalP"/>
    </source>
</evidence>
<dbReference type="KEGG" id="aqu:109581704"/>
<evidence type="ECO:0000256" key="2">
    <source>
        <dbReference type="ARBA" id="ARBA00022833"/>
    </source>
</evidence>
<feature type="signal peptide" evidence="4">
    <location>
        <begin position="1"/>
        <end position="19"/>
    </location>
</feature>
<feature type="compositionally biased region" description="Pro residues" evidence="3">
    <location>
        <begin position="383"/>
        <end position="394"/>
    </location>
</feature>
<reference evidence="6" key="2">
    <citation type="submission" date="2017-05" db="UniProtKB">
        <authorList>
            <consortium name="EnsemblMetazoa"/>
        </authorList>
    </citation>
    <scope>IDENTIFICATION</scope>
</reference>
<evidence type="ECO:0000313" key="6">
    <source>
        <dbReference type="EnsemblMetazoa" id="Aqu2.1.32732_001"/>
    </source>
</evidence>
<evidence type="ECO:0000259" key="5">
    <source>
        <dbReference type="PROSITE" id="PS50081"/>
    </source>
</evidence>
<dbReference type="eggNOG" id="ENOG502QV5U">
    <property type="taxonomic scope" value="Eukaryota"/>
</dbReference>
<evidence type="ECO:0000313" key="7">
    <source>
        <dbReference type="Proteomes" id="UP000007879"/>
    </source>
</evidence>
<dbReference type="Gene3D" id="3.30.60.20">
    <property type="match status" value="1"/>
</dbReference>
<feature type="compositionally biased region" description="Low complexity" evidence="3">
    <location>
        <begin position="373"/>
        <end position="382"/>
    </location>
</feature>
<keyword evidence="2" id="KW-0862">Zinc</keyword>
<feature type="compositionally biased region" description="Acidic residues" evidence="3">
    <location>
        <begin position="448"/>
        <end position="462"/>
    </location>
</feature>